<feature type="chain" id="PRO_5020399619" evidence="2">
    <location>
        <begin position="26"/>
        <end position="185"/>
    </location>
</feature>
<dbReference type="RefSeq" id="WP_135945607.1">
    <property type="nucleotide sequence ID" value="NZ_BMEI01000003.1"/>
</dbReference>
<keyword evidence="4" id="KW-1185">Reference proteome</keyword>
<accession>A0A4S2HAK8</accession>
<feature type="region of interest" description="Disordered" evidence="1">
    <location>
        <begin position="51"/>
        <end position="78"/>
    </location>
</feature>
<dbReference type="OrthoDB" id="7629682at2"/>
<organism evidence="3 4">
    <name type="scientific">Marinicauda pacifica</name>
    <dbReference type="NCBI Taxonomy" id="1133559"/>
    <lineage>
        <taxon>Bacteria</taxon>
        <taxon>Pseudomonadati</taxon>
        <taxon>Pseudomonadota</taxon>
        <taxon>Alphaproteobacteria</taxon>
        <taxon>Maricaulales</taxon>
        <taxon>Maricaulaceae</taxon>
        <taxon>Marinicauda</taxon>
    </lineage>
</organism>
<keyword evidence="2" id="KW-0732">Signal</keyword>
<dbReference type="Pfam" id="PF20841">
    <property type="entry name" value="NtrZ"/>
    <property type="match status" value="1"/>
</dbReference>
<evidence type="ECO:0000313" key="4">
    <source>
        <dbReference type="Proteomes" id="UP000305451"/>
    </source>
</evidence>
<dbReference type="InterPro" id="IPR048887">
    <property type="entry name" value="NtrZ-like"/>
</dbReference>
<proteinExistence type="predicted"/>
<feature type="signal peptide" evidence="2">
    <location>
        <begin position="1"/>
        <end position="25"/>
    </location>
</feature>
<evidence type="ECO:0000313" key="3">
    <source>
        <dbReference type="EMBL" id="TGY92472.1"/>
    </source>
</evidence>
<sequence>MTSWSLRIATGLAAAALLTAGQAYAQSGEFRLGGGEFEFSEFEGIPTLTLTAGQAGDAGSDAQTGEEPGLEAVDPANDTGTASALPWYERFTVSTPTNFRSAWGDDATEFRFSAGERWGFTLGFTEQERGPQFQLDDMSAGAFYELSDRFRVGTNLRFSSPTEDVFGEQGEERAPELKFESAFRF</sequence>
<protein>
    <submittedName>
        <fullName evidence="3">Uncharacterized protein</fullName>
    </submittedName>
</protein>
<name>A0A4S2HAK8_9PROT</name>
<dbReference type="AlphaFoldDB" id="A0A4S2HAK8"/>
<dbReference type="Proteomes" id="UP000305451">
    <property type="component" value="Unassembled WGS sequence"/>
</dbReference>
<evidence type="ECO:0000256" key="2">
    <source>
        <dbReference type="SAM" id="SignalP"/>
    </source>
</evidence>
<reference evidence="3 4" key="1">
    <citation type="journal article" date="2013" name="Int. J. Syst. Evol. Microbiol.">
        <title>Marinicauda pacifica gen. nov., sp. nov., a prosthecate alphaproteobacterium of the family Hyphomonadaceae isolated from deep seawater.</title>
        <authorList>
            <person name="Zhang X.Y."/>
            <person name="Li G.W."/>
            <person name="Wang C.S."/>
            <person name="Zhang Y.J."/>
            <person name="Xu X.W."/>
            <person name="Li H."/>
            <person name="Liu A."/>
            <person name="Liu C."/>
            <person name="Xie B.B."/>
            <person name="Qin Q.L."/>
            <person name="Xu Z."/>
            <person name="Chen X.L."/>
            <person name="Zhou B.C."/>
            <person name="Zhang Y.Z."/>
        </authorList>
    </citation>
    <scope>NUCLEOTIDE SEQUENCE [LARGE SCALE GENOMIC DNA]</scope>
    <source>
        <strain evidence="3 4">P-1 km-3</strain>
    </source>
</reference>
<feature type="compositionally biased region" description="Low complexity" evidence="1">
    <location>
        <begin position="51"/>
        <end position="65"/>
    </location>
</feature>
<comment type="caution">
    <text evidence="3">The sequence shown here is derived from an EMBL/GenBank/DDBJ whole genome shotgun (WGS) entry which is preliminary data.</text>
</comment>
<gene>
    <name evidence="3" type="ORF">E5162_12610</name>
</gene>
<evidence type="ECO:0000256" key="1">
    <source>
        <dbReference type="SAM" id="MobiDB-lite"/>
    </source>
</evidence>
<dbReference type="EMBL" id="SRXV01000003">
    <property type="protein sequence ID" value="TGY92472.1"/>
    <property type="molecule type" value="Genomic_DNA"/>
</dbReference>